<feature type="region of interest" description="Disordered" evidence="1">
    <location>
        <begin position="1"/>
        <end position="23"/>
    </location>
</feature>
<feature type="non-terminal residue" evidence="2">
    <location>
        <position position="1"/>
    </location>
</feature>
<organism evidence="2">
    <name type="scientific">marine sediment metagenome</name>
    <dbReference type="NCBI Taxonomy" id="412755"/>
    <lineage>
        <taxon>unclassified sequences</taxon>
        <taxon>metagenomes</taxon>
        <taxon>ecological metagenomes</taxon>
    </lineage>
</organism>
<dbReference type="AlphaFoldDB" id="X1AEW0"/>
<evidence type="ECO:0000313" key="2">
    <source>
        <dbReference type="EMBL" id="GAG71258.1"/>
    </source>
</evidence>
<sequence>LMQTRRRAWNQARTGGIDEGMDGQHSYPHIHNVLVSPPLVTTTIAYLPSDSVLTMGSTSSKNTIGKSLY</sequence>
<accession>X1AEW0</accession>
<protein>
    <submittedName>
        <fullName evidence="2">Uncharacterized protein</fullName>
    </submittedName>
</protein>
<evidence type="ECO:0000256" key="1">
    <source>
        <dbReference type="SAM" id="MobiDB-lite"/>
    </source>
</evidence>
<name>X1AEW0_9ZZZZ</name>
<gene>
    <name evidence="2" type="ORF">S01H4_05451</name>
</gene>
<reference evidence="2" key="1">
    <citation type="journal article" date="2014" name="Front. Microbiol.">
        <title>High frequency of phylogenetically diverse reductive dehalogenase-homologous genes in deep subseafloor sedimentary metagenomes.</title>
        <authorList>
            <person name="Kawai M."/>
            <person name="Futagami T."/>
            <person name="Toyoda A."/>
            <person name="Takaki Y."/>
            <person name="Nishi S."/>
            <person name="Hori S."/>
            <person name="Arai W."/>
            <person name="Tsubouchi T."/>
            <person name="Morono Y."/>
            <person name="Uchiyama I."/>
            <person name="Ito T."/>
            <person name="Fujiyama A."/>
            <person name="Inagaki F."/>
            <person name="Takami H."/>
        </authorList>
    </citation>
    <scope>NUCLEOTIDE SEQUENCE</scope>
    <source>
        <strain evidence="2">Expedition CK06-06</strain>
    </source>
</reference>
<comment type="caution">
    <text evidence="2">The sequence shown here is derived from an EMBL/GenBank/DDBJ whole genome shotgun (WGS) entry which is preliminary data.</text>
</comment>
<proteinExistence type="predicted"/>
<dbReference type="EMBL" id="BART01001583">
    <property type="protein sequence ID" value="GAG71258.1"/>
    <property type="molecule type" value="Genomic_DNA"/>
</dbReference>